<dbReference type="GO" id="GO:0007165">
    <property type="term" value="P:signal transduction"/>
    <property type="evidence" value="ECO:0007669"/>
    <property type="project" value="TreeGrafter"/>
</dbReference>
<accession>A0A1F5E8J8</accession>
<dbReference type="InterPro" id="IPR004447">
    <property type="entry name" value="Peptidase_S41A"/>
</dbReference>
<dbReference type="Pfam" id="PF03572">
    <property type="entry name" value="Peptidase_S41"/>
    <property type="match status" value="1"/>
</dbReference>
<keyword evidence="4 5" id="KW-0720">Serine protease</keyword>
<evidence type="ECO:0000256" key="6">
    <source>
        <dbReference type="SAM" id="MobiDB-lite"/>
    </source>
</evidence>
<dbReference type="InterPro" id="IPR001478">
    <property type="entry name" value="PDZ"/>
</dbReference>
<dbReference type="InterPro" id="IPR029045">
    <property type="entry name" value="ClpP/crotonase-like_dom_sf"/>
</dbReference>
<dbReference type="SUPFAM" id="SSF52096">
    <property type="entry name" value="ClpP/crotonase"/>
    <property type="match status" value="1"/>
</dbReference>
<feature type="domain" description="Tail specific protease" evidence="9">
    <location>
        <begin position="205"/>
        <end position="407"/>
    </location>
</feature>
<evidence type="ECO:0000259" key="8">
    <source>
        <dbReference type="SMART" id="SM00228"/>
    </source>
</evidence>
<dbReference type="GO" id="GO:0030288">
    <property type="term" value="C:outer membrane-bounded periplasmic space"/>
    <property type="evidence" value="ECO:0007669"/>
    <property type="project" value="TreeGrafter"/>
</dbReference>
<dbReference type="InterPro" id="IPR041489">
    <property type="entry name" value="PDZ_6"/>
</dbReference>
<dbReference type="NCBIfam" id="TIGR00225">
    <property type="entry name" value="prc"/>
    <property type="match status" value="1"/>
</dbReference>
<name>A0A1F5E8J8_9BACT</name>
<protein>
    <recommendedName>
        <fullName evidence="12">PDZ domain-containing protein</fullName>
    </recommendedName>
</protein>
<dbReference type="CDD" id="cd06782">
    <property type="entry name" value="cpPDZ_CPP-like"/>
    <property type="match status" value="1"/>
</dbReference>
<dbReference type="AlphaFoldDB" id="A0A1F5E8J8"/>
<comment type="caution">
    <text evidence="10">The sequence shown here is derived from an EMBL/GenBank/DDBJ whole genome shotgun (WGS) entry which is preliminary data.</text>
</comment>
<gene>
    <name evidence="10" type="ORF">A2160_01945</name>
</gene>
<evidence type="ECO:0000256" key="2">
    <source>
        <dbReference type="ARBA" id="ARBA00022670"/>
    </source>
</evidence>
<dbReference type="CDD" id="cd07560">
    <property type="entry name" value="Peptidase_S41_CPP"/>
    <property type="match status" value="1"/>
</dbReference>
<dbReference type="SMART" id="SM00245">
    <property type="entry name" value="TSPc"/>
    <property type="match status" value="1"/>
</dbReference>
<keyword evidence="3 5" id="KW-0378">Hydrolase</keyword>
<dbReference type="PANTHER" id="PTHR32060:SF30">
    <property type="entry name" value="CARBOXY-TERMINAL PROCESSING PROTEASE CTPA"/>
    <property type="match status" value="1"/>
</dbReference>
<dbReference type="PANTHER" id="PTHR32060">
    <property type="entry name" value="TAIL-SPECIFIC PROTEASE"/>
    <property type="match status" value="1"/>
</dbReference>
<evidence type="ECO:0008006" key="12">
    <source>
        <dbReference type="Google" id="ProtNLM"/>
    </source>
</evidence>
<proteinExistence type="inferred from homology"/>
<evidence type="ECO:0000256" key="7">
    <source>
        <dbReference type="SAM" id="Phobius"/>
    </source>
</evidence>
<feature type="domain" description="PDZ" evidence="8">
    <location>
        <begin position="122"/>
        <end position="203"/>
    </location>
</feature>
<dbReference type="STRING" id="1797457.A2160_01945"/>
<evidence type="ECO:0000313" key="11">
    <source>
        <dbReference type="Proteomes" id="UP000177006"/>
    </source>
</evidence>
<sequence length="428" mass="46844">MRITLTQLRNLIFVTALMLLSAGGGWWFGRHDLKLTSQNKVPAVKILNRALPVDKQDVDFSLFWEVWDRLEQNFLFKDSINHQKMVMGAISGMTAALGDPYTAFFPPQENKAAKENLNGSFSGIGIELGYKKYDGINQLAVMSPLSGMPAEKAGVKAGDFILKIVDEAKGVNKETGSMSLPEAVDLIRGDKGTSVKLTLFTEGDKDTRVVEFKRDTIVVPSVEVKFGEIKDDKWQENENGQIARLRLSRFGGLTDDQWDKSISQIVAKNKNIKGVVLDVRNNPGGYLDGAVNLAGEFLPKGEVVVQQEHAGQPTQEYSVTRIGRLTQIPLAVLMNGGSASASEILAGALRDHDRAKLFGEKSFGKGTIQEAEDLTSGAGLHVTVAKWLTPNGTWVHEKGLTPDTEVKNDPDKPEVDKQLVEAAKSLLK</sequence>
<keyword evidence="2 5" id="KW-0645">Protease</keyword>
<dbReference type="SUPFAM" id="SSF50156">
    <property type="entry name" value="PDZ domain-like"/>
    <property type="match status" value="1"/>
</dbReference>
<evidence type="ECO:0000313" key="10">
    <source>
        <dbReference type="EMBL" id="OGD63606.1"/>
    </source>
</evidence>
<evidence type="ECO:0000256" key="3">
    <source>
        <dbReference type="ARBA" id="ARBA00022801"/>
    </source>
</evidence>
<dbReference type="EMBL" id="MEZK01000007">
    <property type="protein sequence ID" value="OGD63606.1"/>
    <property type="molecule type" value="Genomic_DNA"/>
</dbReference>
<dbReference type="InterPro" id="IPR036034">
    <property type="entry name" value="PDZ_sf"/>
</dbReference>
<keyword evidence="7" id="KW-0812">Transmembrane</keyword>
<keyword evidence="7" id="KW-1133">Transmembrane helix</keyword>
<dbReference type="Gene3D" id="3.90.226.10">
    <property type="entry name" value="2-enoyl-CoA Hydratase, Chain A, domain 1"/>
    <property type="match status" value="1"/>
</dbReference>
<keyword evidence="7" id="KW-0472">Membrane</keyword>
<evidence type="ECO:0000256" key="1">
    <source>
        <dbReference type="ARBA" id="ARBA00009179"/>
    </source>
</evidence>
<dbReference type="SMART" id="SM00228">
    <property type="entry name" value="PDZ"/>
    <property type="match status" value="1"/>
</dbReference>
<dbReference type="InterPro" id="IPR005151">
    <property type="entry name" value="Tail-specific_protease"/>
</dbReference>
<comment type="similarity">
    <text evidence="1 5">Belongs to the peptidase S41A family.</text>
</comment>
<dbReference type="Proteomes" id="UP000177006">
    <property type="component" value="Unassembled WGS sequence"/>
</dbReference>
<dbReference type="Gene3D" id="2.30.42.10">
    <property type="match status" value="1"/>
</dbReference>
<evidence type="ECO:0000259" key="9">
    <source>
        <dbReference type="SMART" id="SM00245"/>
    </source>
</evidence>
<feature type="transmembrane region" description="Helical" evidence="7">
    <location>
        <begin position="12"/>
        <end position="29"/>
    </location>
</feature>
<dbReference type="GO" id="GO:0004175">
    <property type="term" value="F:endopeptidase activity"/>
    <property type="evidence" value="ECO:0007669"/>
    <property type="project" value="TreeGrafter"/>
</dbReference>
<dbReference type="Gene3D" id="3.30.750.44">
    <property type="match status" value="1"/>
</dbReference>
<evidence type="ECO:0000256" key="5">
    <source>
        <dbReference type="RuleBase" id="RU004404"/>
    </source>
</evidence>
<evidence type="ECO:0000256" key="4">
    <source>
        <dbReference type="ARBA" id="ARBA00022825"/>
    </source>
</evidence>
<organism evidence="10 11">
    <name type="scientific">Candidatus Beckwithbacteria bacterium RBG_13_42_9</name>
    <dbReference type="NCBI Taxonomy" id="1797457"/>
    <lineage>
        <taxon>Bacteria</taxon>
        <taxon>Candidatus Beckwithiibacteriota</taxon>
    </lineage>
</organism>
<dbReference type="GO" id="GO:0006508">
    <property type="term" value="P:proteolysis"/>
    <property type="evidence" value="ECO:0007669"/>
    <property type="project" value="UniProtKB-KW"/>
</dbReference>
<dbReference type="Pfam" id="PF17820">
    <property type="entry name" value="PDZ_6"/>
    <property type="match status" value="1"/>
</dbReference>
<dbReference type="GO" id="GO:0008236">
    <property type="term" value="F:serine-type peptidase activity"/>
    <property type="evidence" value="ECO:0007669"/>
    <property type="project" value="UniProtKB-KW"/>
</dbReference>
<feature type="region of interest" description="Disordered" evidence="6">
    <location>
        <begin position="396"/>
        <end position="415"/>
    </location>
</feature>
<reference evidence="10 11" key="1">
    <citation type="journal article" date="2016" name="Nat. Commun.">
        <title>Thousands of microbial genomes shed light on interconnected biogeochemical processes in an aquifer system.</title>
        <authorList>
            <person name="Anantharaman K."/>
            <person name="Brown C.T."/>
            <person name="Hug L.A."/>
            <person name="Sharon I."/>
            <person name="Castelle C.J."/>
            <person name="Probst A.J."/>
            <person name="Thomas B.C."/>
            <person name="Singh A."/>
            <person name="Wilkins M.J."/>
            <person name="Karaoz U."/>
            <person name="Brodie E.L."/>
            <person name="Williams K.H."/>
            <person name="Hubbard S.S."/>
            <person name="Banfield J.F."/>
        </authorList>
    </citation>
    <scope>NUCLEOTIDE SEQUENCE [LARGE SCALE GENOMIC DNA]</scope>
</reference>